<dbReference type="InterPro" id="IPR036390">
    <property type="entry name" value="WH_DNA-bd_sf"/>
</dbReference>
<keyword evidence="2" id="KW-1185">Reference proteome</keyword>
<comment type="caution">
    <text evidence="1">The sequence shown here is derived from an EMBL/GenBank/DDBJ whole genome shotgun (WGS) entry which is preliminary data.</text>
</comment>
<accession>A0A2S9H2H8</accession>
<evidence type="ECO:0000313" key="1">
    <source>
        <dbReference type="EMBL" id="PRC94168.1"/>
    </source>
</evidence>
<gene>
    <name evidence="1" type="ORF">S2091_1341</name>
</gene>
<dbReference type="SUPFAM" id="SSF46785">
    <property type="entry name" value="Winged helix' DNA-binding domain"/>
    <property type="match status" value="1"/>
</dbReference>
<dbReference type="OrthoDB" id="1778336at2"/>
<dbReference type="EMBL" id="PUGF01000004">
    <property type="protein sequence ID" value="PRC94168.1"/>
    <property type="molecule type" value="Genomic_DNA"/>
</dbReference>
<dbReference type="Gene3D" id="1.10.10.10">
    <property type="entry name" value="Winged helix-like DNA-binding domain superfamily/Winged helix DNA-binding domain"/>
    <property type="match status" value="1"/>
</dbReference>
<evidence type="ECO:0000313" key="2">
    <source>
        <dbReference type="Proteomes" id="UP000237839"/>
    </source>
</evidence>
<protein>
    <submittedName>
        <fullName evidence="1">MarR family</fullName>
    </submittedName>
</protein>
<dbReference type="InterPro" id="IPR011991">
    <property type="entry name" value="ArsR-like_HTH"/>
</dbReference>
<dbReference type="Gene3D" id="3.30.565.10">
    <property type="entry name" value="Histidine kinase-like ATPase, C-terminal domain"/>
    <property type="match status" value="1"/>
</dbReference>
<dbReference type="AlphaFoldDB" id="A0A2S9H2H8"/>
<name>A0A2S9H2H8_9BURK</name>
<organism evidence="1 2">
    <name type="scientific">Solimicrobium silvestre</name>
    <dbReference type="NCBI Taxonomy" id="2099400"/>
    <lineage>
        <taxon>Bacteria</taxon>
        <taxon>Pseudomonadati</taxon>
        <taxon>Pseudomonadota</taxon>
        <taxon>Betaproteobacteria</taxon>
        <taxon>Burkholderiales</taxon>
        <taxon>Oxalobacteraceae</taxon>
        <taxon>Solimicrobium</taxon>
    </lineage>
</organism>
<dbReference type="Proteomes" id="UP000237839">
    <property type="component" value="Unassembled WGS sequence"/>
</dbReference>
<dbReference type="InterPro" id="IPR036388">
    <property type="entry name" value="WH-like_DNA-bd_sf"/>
</dbReference>
<dbReference type="RefSeq" id="WP_105531013.1">
    <property type="nucleotide sequence ID" value="NZ_PUGF01000004.1"/>
</dbReference>
<dbReference type="InterPro" id="IPR036890">
    <property type="entry name" value="HATPase_C_sf"/>
</dbReference>
<dbReference type="CDD" id="cd00090">
    <property type="entry name" value="HTH_ARSR"/>
    <property type="match status" value="1"/>
</dbReference>
<dbReference type="SUPFAM" id="SSF55874">
    <property type="entry name" value="ATPase domain of HSP90 chaperone/DNA topoisomerase II/histidine kinase"/>
    <property type="match status" value="1"/>
</dbReference>
<sequence length="223" mass="24317">MAKIDFDEAKSWVTSALSLHAHDLIKALASRYQVSSSTASATVKKLEQAGVIKRTGAVNRPIFEAASNITVMQSYSLPLGDAEQIWQRDFAPFLMQDLNENLRKLISSSFTAIANNASQHSQGNSMHVIAEQTADHIELTVQDNGIGVFKQISKTKQCADLAAAAALLERSNSAIKALAQKFDFFLIEANGMHYPEQAAPAVDTETEELFEQGTTVIMELTLS</sequence>
<dbReference type="GO" id="GO:0003700">
    <property type="term" value="F:DNA-binding transcription factor activity"/>
    <property type="evidence" value="ECO:0007669"/>
    <property type="project" value="InterPro"/>
</dbReference>
<reference evidence="1 2" key="1">
    <citation type="submission" date="2018-02" db="EMBL/GenBank/DDBJ databases">
        <title>Solimicrobium silvestre gen. nov., sp. nov., isolated from alpine forest soil.</title>
        <authorList>
            <person name="Margesin R."/>
            <person name="Albuquerque L."/>
            <person name="Zhang D.-C."/>
            <person name="Froufe H.J.C."/>
            <person name="Severino R."/>
            <person name="Roxo I."/>
            <person name="Egas C."/>
            <person name="Da Costa M.S."/>
        </authorList>
    </citation>
    <scope>NUCLEOTIDE SEQUENCE [LARGE SCALE GENOMIC DNA]</scope>
    <source>
        <strain evidence="1 2">S20-91</strain>
    </source>
</reference>
<proteinExistence type="predicted"/>